<dbReference type="PRINTS" id="PR00364">
    <property type="entry name" value="DISEASERSIST"/>
</dbReference>
<comment type="caution">
    <text evidence="2">The sequence shown here is derived from an EMBL/GenBank/DDBJ whole genome shotgun (WGS) entry which is preliminary data.</text>
</comment>
<dbReference type="Gene3D" id="1.25.40.10">
    <property type="entry name" value="Tetratricopeptide repeat domain"/>
    <property type="match status" value="1"/>
</dbReference>
<reference evidence="2 3" key="1">
    <citation type="submission" date="2019-03" db="EMBL/GenBank/DDBJ databases">
        <title>Draft genome sequences of novel Actinobacteria.</title>
        <authorList>
            <person name="Sahin N."/>
            <person name="Ay H."/>
            <person name="Saygin H."/>
        </authorList>
    </citation>
    <scope>NUCLEOTIDE SEQUENCE [LARGE SCALE GENOMIC DNA]</scope>
    <source>
        <strain evidence="2 3">JCM 30547</strain>
    </source>
</reference>
<proteinExistence type="predicted"/>
<accession>A0A4R4PGP6</accession>
<dbReference type="InterPro" id="IPR002182">
    <property type="entry name" value="NB-ARC"/>
</dbReference>
<dbReference type="EMBL" id="SMKA01000229">
    <property type="protein sequence ID" value="TDC21102.1"/>
    <property type="molecule type" value="Genomic_DNA"/>
</dbReference>
<evidence type="ECO:0000259" key="1">
    <source>
        <dbReference type="PROSITE" id="PS50943"/>
    </source>
</evidence>
<organism evidence="2 3">
    <name type="scientific">Kribbella albertanoniae</name>
    <dbReference type="NCBI Taxonomy" id="1266829"/>
    <lineage>
        <taxon>Bacteria</taxon>
        <taxon>Bacillati</taxon>
        <taxon>Actinomycetota</taxon>
        <taxon>Actinomycetes</taxon>
        <taxon>Propionibacteriales</taxon>
        <taxon>Kribbellaceae</taxon>
        <taxon>Kribbella</taxon>
    </lineage>
</organism>
<dbReference type="Proteomes" id="UP000295075">
    <property type="component" value="Unassembled WGS sequence"/>
</dbReference>
<dbReference type="InterPro" id="IPR010982">
    <property type="entry name" value="Lambda_DNA-bd_dom_sf"/>
</dbReference>
<dbReference type="Pfam" id="PF00931">
    <property type="entry name" value="NB-ARC"/>
    <property type="match status" value="1"/>
</dbReference>
<evidence type="ECO:0000313" key="3">
    <source>
        <dbReference type="Proteomes" id="UP000295075"/>
    </source>
</evidence>
<dbReference type="PROSITE" id="PS50943">
    <property type="entry name" value="HTH_CROC1"/>
    <property type="match status" value="1"/>
</dbReference>
<gene>
    <name evidence="2" type="ORF">E1261_34085</name>
</gene>
<keyword evidence="3" id="KW-1185">Reference proteome</keyword>
<dbReference type="InterPro" id="IPR011990">
    <property type="entry name" value="TPR-like_helical_dom_sf"/>
</dbReference>
<sequence length="792" mass="85327">MGRRRQMRFADCWDPMSELGPLLRGFRKAAGLTQERLAMESGVSVEAIKSLEAGRRRHPRSDTVKLLSAGLGLSDAEQADLLTAGSRSATRAGTPRRLPDDLADFNGREQEAAQLEKMFTAGPEQPGAVVIAVIAGMGGIGKTALATHVAHRVADWYPGGQLYLNLRGFGPGEPMPVGEALGRLMDSLGLQVPDDPGDVHEAAARYRSALARRRVLVVLDNAADAAQVTPLLPGASTCAVLITSRRTLITLPGATHLMLDVLPDEDAVRMLGTVVGDDRVANDPVNALSIVRSCGALPLALHIAGGRLADEPSWTVADLNDRLADSRHRLGELSTGDRDVRASIEFSLAAAQGDDTATVDTFKLLGLHEGDELDVQVAAALLDLGVAEAEQHLERLVDLQLVESLGPHRYRLHDLIRNYVQETTARRTDAAAREAARLRLLRLYLAMAWRSRERFQTQQTTDWGAAGWTAAAGRLSMDEIFAWFDTEIDEIAAAVRRAADGSPAEQALVAKIVLGLIPYFGIHRRHSEAVALATIALSTVGTDPFATALVPYSLAQQCGSAGLYEQAIDYMTVALQAPKTIEYADQHAWGEIRLGEFLMELGRLDEAAASARSGVARAVRIGAERTEAAGRLILGTIAGRQGLPAVQDREFGRAVEVVRQVDPPAAHYILLHVGISYRDSGHLLEAAAYFETCRTAALAVGYDHAVAEALEGLGQVELARGNLSAAESQLRAALEIIQGTWQPEARVRELLGQVLAAANRRTEAEAEWELALDLLVRHGSHRADKVRGLLHD</sequence>
<dbReference type="InterPro" id="IPR001387">
    <property type="entry name" value="Cro/C1-type_HTH"/>
</dbReference>
<dbReference type="Gene3D" id="1.10.260.40">
    <property type="entry name" value="lambda repressor-like DNA-binding domains"/>
    <property type="match status" value="1"/>
</dbReference>
<feature type="domain" description="HTH cro/C1-type" evidence="1">
    <location>
        <begin position="23"/>
        <end position="78"/>
    </location>
</feature>
<dbReference type="InterPro" id="IPR027417">
    <property type="entry name" value="P-loop_NTPase"/>
</dbReference>
<dbReference type="GO" id="GO:0003677">
    <property type="term" value="F:DNA binding"/>
    <property type="evidence" value="ECO:0007669"/>
    <property type="project" value="InterPro"/>
</dbReference>
<name>A0A4R4PGP6_9ACTN</name>
<evidence type="ECO:0000313" key="2">
    <source>
        <dbReference type="EMBL" id="TDC21102.1"/>
    </source>
</evidence>
<dbReference type="Pfam" id="PF13560">
    <property type="entry name" value="HTH_31"/>
    <property type="match status" value="1"/>
</dbReference>
<dbReference type="CDD" id="cd00093">
    <property type="entry name" value="HTH_XRE"/>
    <property type="match status" value="1"/>
</dbReference>
<protein>
    <submittedName>
        <fullName evidence="2">Helix-turn-helix domain-containing protein</fullName>
    </submittedName>
</protein>
<dbReference type="AlphaFoldDB" id="A0A4R4PGP6"/>
<dbReference type="SUPFAM" id="SSF48452">
    <property type="entry name" value="TPR-like"/>
    <property type="match status" value="1"/>
</dbReference>
<dbReference type="SUPFAM" id="SSF47413">
    <property type="entry name" value="lambda repressor-like DNA-binding domains"/>
    <property type="match status" value="1"/>
</dbReference>
<dbReference type="Gene3D" id="3.40.50.300">
    <property type="entry name" value="P-loop containing nucleotide triphosphate hydrolases"/>
    <property type="match status" value="1"/>
</dbReference>
<dbReference type="PANTHER" id="PTHR47691:SF3">
    <property type="entry name" value="HTH-TYPE TRANSCRIPTIONAL REGULATOR RV0890C-RELATED"/>
    <property type="match status" value="1"/>
</dbReference>
<dbReference type="SMART" id="SM00530">
    <property type="entry name" value="HTH_XRE"/>
    <property type="match status" value="1"/>
</dbReference>
<dbReference type="GO" id="GO:0043531">
    <property type="term" value="F:ADP binding"/>
    <property type="evidence" value="ECO:0007669"/>
    <property type="project" value="InterPro"/>
</dbReference>
<dbReference type="OrthoDB" id="4326794at2"/>
<dbReference type="SUPFAM" id="SSF52540">
    <property type="entry name" value="P-loop containing nucleoside triphosphate hydrolases"/>
    <property type="match status" value="1"/>
</dbReference>
<dbReference type="PANTHER" id="PTHR47691">
    <property type="entry name" value="REGULATOR-RELATED"/>
    <property type="match status" value="1"/>
</dbReference>